<dbReference type="EMBL" id="AP025225">
    <property type="protein sequence ID" value="BDB96200.1"/>
    <property type="molecule type" value="Genomic_DNA"/>
</dbReference>
<reference evidence="1" key="1">
    <citation type="submission" date="2021-10" db="EMBL/GenBank/DDBJ databases">
        <title>Genome Sequence of The Candidatus Hydrogeosomobacter endosymbioticus, an Intracellular Bacterial Symbiont of the Anaerobic Ciliate GW7.</title>
        <authorList>
            <person name="Shiohama Y."/>
            <person name="Shinzato N."/>
        </authorList>
    </citation>
    <scope>NUCLEOTIDE SEQUENCE [LARGE SCALE GENOMIC DNA]</scope>
    <source>
        <strain evidence="1">200920</strain>
    </source>
</reference>
<sequence>MDYYLSYLGPEKIQELLTLKKDVCRALPWLEEKFREMGNINLSNSTNNLKSYMEKMTDAAWFENIDLQNYSRDILRKAHLMAEEGVPIDDAETKASIYDLSSFSKNNSKQNLDDLLF</sequence>
<dbReference type="Proteomes" id="UP001320209">
    <property type="component" value="Chromosome"/>
</dbReference>
<name>A0ABM7V8T4_9PROT</name>
<protein>
    <submittedName>
        <fullName evidence="1">Uncharacterized protein</fullName>
    </submittedName>
</protein>
<evidence type="ECO:0000313" key="2">
    <source>
        <dbReference type="Proteomes" id="UP001320209"/>
    </source>
</evidence>
<proteinExistence type="predicted"/>
<organism evidence="1 2">
    <name type="scientific">Candidatus Hydrogenosomobacter endosymbioticus</name>
    <dbReference type="NCBI Taxonomy" id="2558174"/>
    <lineage>
        <taxon>Bacteria</taxon>
        <taxon>Pseudomonadati</taxon>
        <taxon>Pseudomonadota</taxon>
        <taxon>Alphaproteobacteria</taxon>
        <taxon>Holosporales</taxon>
        <taxon>Holosporaceae</taxon>
        <taxon>Candidatus Hydrogenosomobacter</taxon>
    </lineage>
</organism>
<evidence type="ECO:0000313" key="1">
    <source>
        <dbReference type="EMBL" id="BDB96200.1"/>
    </source>
</evidence>
<keyword evidence="2" id="KW-1185">Reference proteome</keyword>
<accession>A0ABM7V8T4</accession>
<gene>
    <name evidence="1" type="ORF">HYD_3330</name>
</gene>